<protein>
    <submittedName>
        <fullName evidence="1">Uncharacterized protein</fullName>
    </submittedName>
</protein>
<evidence type="ECO:0000313" key="1">
    <source>
        <dbReference type="EMBL" id="KAG7171692.1"/>
    </source>
</evidence>
<comment type="caution">
    <text evidence="1">The sequence shown here is derived from an EMBL/GenBank/DDBJ whole genome shotgun (WGS) entry which is preliminary data.</text>
</comment>
<accession>A0A8J5TBS5</accession>
<gene>
    <name evidence="1" type="ORF">Hamer_G025011</name>
</gene>
<evidence type="ECO:0000313" key="2">
    <source>
        <dbReference type="Proteomes" id="UP000747542"/>
    </source>
</evidence>
<organism evidence="1 2">
    <name type="scientific">Homarus americanus</name>
    <name type="common">American lobster</name>
    <dbReference type="NCBI Taxonomy" id="6706"/>
    <lineage>
        <taxon>Eukaryota</taxon>
        <taxon>Metazoa</taxon>
        <taxon>Ecdysozoa</taxon>
        <taxon>Arthropoda</taxon>
        <taxon>Crustacea</taxon>
        <taxon>Multicrustacea</taxon>
        <taxon>Malacostraca</taxon>
        <taxon>Eumalacostraca</taxon>
        <taxon>Eucarida</taxon>
        <taxon>Decapoda</taxon>
        <taxon>Pleocyemata</taxon>
        <taxon>Astacidea</taxon>
        <taxon>Nephropoidea</taxon>
        <taxon>Nephropidae</taxon>
        <taxon>Homarus</taxon>
    </lineage>
</organism>
<keyword evidence="2" id="KW-1185">Reference proteome</keyword>
<name>A0A8J5TBS5_HOMAM</name>
<dbReference type="Proteomes" id="UP000747542">
    <property type="component" value="Unassembled WGS sequence"/>
</dbReference>
<proteinExistence type="predicted"/>
<dbReference type="AlphaFoldDB" id="A0A8J5TBS5"/>
<sequence length="106" mass="12318">MSYLFRCCIQDLQWTDGQAVTVHDLWLYSISVSPTSCVMEPLTYDHTVSYVMQPLTYDHHLNVWPTHVGEVMRARKMVPYEEEVPPSQLEGLTDCSYKFTKNPDES</sequence>
<reference evidence="1" key="1">
    <citation type="journal article" date="2021" name="Sci. Adv.">
        <title>The American lobster genome reveals insights on longevity, neural, and immune adaptations.</title>
        <authorList>
            <person name="Polinski J.M."/>
            <person name="Zimin A.V."/>
            <person name="Clark K.F."/>
            <person name="Kohn A.B."/>
            <person name="Sadowski N."/>
            <person name="Timp W."/>
            <person name="Ptitsyn A."/>
            <person name="Khanna P."/>
            <person name="Romanova D.Y."/>
            <person name="Williams P."/>
            <person name="Greenwood S.J."/>
            <person name="Moroz L.L."/>
            <person name="Walt D.R."/>
            <person name="Bodnar A.G."/>
        </authorList>
    </citation>
    <scope>NUCLEOTIDE SEQUENCE</scope>
    <source>
        <strain evidence="1">GMGI-L3</strain>
    </source>
</reference>
<dbReference type="EMBL" id="JAHLQT010011977">
    <property type="protein sequence ID" value="KAG7171692.1"/>
    <property type="molecule type" value="Genomic_DNA"/>
</dbReference>